<dbReference type="GO" id="GO:0007165">
    <property type="term" value="P:signal transduction"/>
    <property type="evidence" value="ECO:0007669"/>
    <property type="project" value="InterPro"/>
</dbReference>
<dbReference type="SUPFAM" id="SSF54236">
    <property type="entry name" value="Ubiquitin-like"/>
    <property type="match status" value="2"/>
</dbReference>
<proteinExistence type="predicted"/>
<keyword evidence="4" id="KW-1185">Reference proteome</keyword>
<feature type="compositionally biased region" description="Low complexity" evidence="1">
    <location>
        <begin position="385"/>
        <end position="406"/>
    </location>
</feature>
<dbReference type="InParanoid" id="A0A7M7KFY1"/>
<dbReference type="SMART" id="SM00314">
    <property type="entry name" value="RA"/>
    <property type="match status" value="2"/>
</dbReference>
<feature type="region of interest" description="Disordered" evidence="1">
    <location>
        <begin position="260"/>
        <end position="280"/>
    </location>
</feature>
<dbReference type="Pfam" id="PF00788">
    <property type="entry name" value="RA"/>
    <property type="match status" value="2"/>
</dbReference>
<dbReference type="RefSeq" id="XP_022665021.1">
    <property type="nucleotide sequence ID" value="XM_022809286.1"/>
</dbReference>
<dbReference type="Gene3D" id="3.10.20.90">
    <property type="entry name" value="Phosphatidylinositol 3-kinase Catalytic Subunit, Chain A, domain 1"/>
    <property type="match status" value="2"/>
</dbReference>
<dbReference type="InterPro" id="IPR029071">
    <property type="entry name" value="Ubiquitin-like_domsf"/>
</dbReference>
<dbReference type="GO" id="GO:0045742">
    <property type="term" value="P:positive regulation of epidermal growth factor receptor signaling pathway"/>
    <property type="evidence" value="ECO:0007669"/>
    <property type="project" value="TreeGrafter"/>
</dbReference>
<dbReference type="GO" id="GO:0045743">
    <property type="term" value="P:positive regulation of fibroblast growth factor receptor signaling pathway"/>
    <property type="evidence" value="ECO:0007669"/>
    <property type="project" value="TreeGrafter"/>
</dbReference>
<dbReference type="CTD" id="33814"/>
<organism evidence="3 4">
    <name type="scientific">Varroa destructor</name>
    <name type="common">Honeybee mite</name>
    <dbReference type="NCBI Taxonomy" id="109461"/>
    <lineage>
        <taxon>Eukaryota</taxon>
        <taxon>Metazoa</taxon>
        <taxon>Ecdysozoa</taxon>
        <taxon>Arthropoda</taxon>
        <taxon>Chelicerata</taxon>
        <taxon>Arachnida</taxon>
        <taxon>Acari</taxon>
        <taxon>Parasitiformes</taxon>
        <taxon>Mesostigmata</taxon>
        <taxon>Gamasina</taxon>
        <taxon>Dermanyssoidea</taxon>
        <taxon>Varroidae</taxon>
        <taxon>Varroa</taxon>
    </lineage>
</organism>
<feature type="domain" description="Ras-associating" evidence="2">
    <location>
        <begin position="167"/>
        <end position="258"/>
    </location>
</feature>
<dbReference type="EnsemblMetazoa" id="XM_022809286">
    <property type="protein sequence ID" value="XP_022665021"/>
    <property type="gene ID" value="LOC111252012"/>
</dbReference>
<name>A0A7M7KFY1_VARDE</name>
<reference evidence="3" key="1">
    <citation type="submission" date="2021-01" db="UniProtKB">
        <authorList>
            <consortium name="EnsemblMetazoa"/>
        </authorList>
    </citation>
    <scope>IDENTIFICATION</scope>
</reference>
<dbReference type="FunCoup" id="A0A7M7KFY1">
    <property type="interactions" value="1"/>
</dbReference>
<evidence type="ECO:0000256" key="1">
    <source>
        <dbReference type="SAM" id="MobiDB-lite"/>
    </source>
</evidence>
<evidence type="ECO:0000313" key="4">
    <source>
        <dbReference type="Proteomes" id="UP000594260"/>
    </source>
</evidence>
<protein>
    <recommendedName>
        <fullName evidence="2">Ras-associating domain-containing protein</fullName>
    </recommendedName>
</protein>
<evidence type="ECO:0000313" key="3">
    <source>
        <dbReference type="EnsemblMetazoa" id="XP_022665021"/>
    </source>
</evidence>
<feature type="region of interest" description="Disordered" evidence="1">
    <location>
        <begin position="382"/>
        <end position="406"/>
    </location>
</feature>
<dbReference type="Proteomes" id="UP000594260">
    <property type="component" value="Unplaced"/>
</dbReference>
<dbReference type="AlphaFoldDB" id="A0A7M7KFY1"/>
<feature type="domain" description="Ras-associating" evidence="2">
    <location>
        <begin position="71"/>
        <end position="164"/>
    </location>
</feature>
<dbReference type="PANTHER" id="PTHR21298">
    <property type="entry name" value="GH01721P"/>
    <property type="match status" value="1"/>
</dbReference>
<dbReference type="KEGG" id="vde:111252012"/>
<dbReference type="CDD" id="cd17043">
    <property type="entry name" value="RA"/>
    <property type="match status" value="1"/>
</dbReference>
<dbReference type="PROSITE" id="PS50200">
    <property type="entry name" value="RA"/>
    <property type="match status" value="2"/>
</dbReference>
<evidence type="ECO:0000259" key="2">
    <source>
        <dbReference type="PROSITE" id="PS50200"/>
    </source>
</evidence>
<dbReference type="PANTHER" id="PTHR21298:SF2">
    <property type="entry name" value="GH01721P"/>
    <property type="match status" value="1"/>
</dbReference>
<accession>A0A7M7KFY1</accession>
<dbReference type="InterPro" id="IPR000159">
    <property type="entry name" value="RA_dom"/>
</dbReference>
<dbReference type="GeneID" id="111252012"/>
<sequence length="442" mass="48037">MLKHVHSSTTSLFRCGKPVAKDSLSLNSSISLNSSGNNSANLELASSRSSSVCSLHDSLSLTGSPQKPQVKKVMVKVYARVLCSDIEYKTLCIDGTTSAQQVIMILLQKFKMKHRDPNLYYLTMEVWMRSTGIPIRTIMVLDDEARPAELQACHPKGESKFLLQTRRGGLIRVYDSCLMAGSLYKSLLVSEKTTAEQVVQLVLHCYNSLERPSKFALYLVSHTSSYERMVYPQEVPLKLQQDWPSSQRLAFHLRRAQTTTSCPSTWSTGSTGSNSSASSTLSSESVSSIQSVFHSRPTTTAAALSHNTPHTTLGVHSVHPLTRPTIHTSLSHQQNEPLRRQQVSPPSLPLLLSPPLHKHHQGLQPSSQELYIHRLRTSRSSVELSSAGSSSSASSATSASPGSSPAPTAVFLGSGGTANAVGGGLVAPGKSHYNSYENCFYI</sequence>
<feature type="region of interest" description="Disordered" evidence="1">
    <location>
        <begin position="330"/>
        <end position="365"/>
    </location>
</feature>
<dbReference type="OrthoDB" id="3908708at2759"/>